<sequence length="285" mass="33207">MILKSILPSHCIRLTHFSFNRSYRTKSIMNSIKNLTINEWKPEDSISKKIKDLLIPISKNGTIPKMNYMLAFLQIIKSLKFQKRTGWIDHGIPVLKTESIADHMYRMSIISMMVPPNIDSNKCVKIAVIHDIAECLVGDITPFGGISKDEKHRRECETINYLSELIKPYNAEFSEEMLELWLDYEEIRTIEARYVKDIDKYEMIHTAWEYELEYGLKYNLDQFFTARAAIKTKEIGELADSVLEKRTKLMNDLKEKEQEKAKEKLKDSKITTSTESKSVDVQPTL</sequence>
<evidence type="ECO:0000256" key="9">
    <source>
        <dbReference type="ARBA" id="ARBA00022723"/>
    </source>
</evidence>
<dbReference type="InterPro" id="IPR006674">
    <property type="entry name" value="HD_domain"/>
</dbReference>
<comment type="cofactor">
    <cofactor evidence="3">
        <name>Co(2+)</name>
        <dbReference type="ChEBI" id="CHEBI:48828"/>
    </cofactor>
</comment>
<comment type="function">
    <text evidence="5">Catalyzes the dephosphorylation of the nucleoside 5'-monophosphates deoxyadenosine monophosphate (dAMP), deoxycytidine monophosphate (dCMP), deoxyguanosine monophosphate (dGMP) and deoxythymidine monophosphate (dTMP).</text>
</comment>
<proteinExistence type="inferred from homology"/>
<gene>
    <name evidence="15" type="ORF">CANVERA_P0180</name>
</gene>
<protein>
    <recommendedName>
        <fullName evidence="8">5'-deoxynucleotidase</fullName>
        <ecNumber evidence="8">3.1.3.89</ecNumber>
    </recommendedName>
</protein>
<comment type="cofactor">
    <cofactor evidence="2">
        <name>Mn(2+)</name>
        <dbReference type="ChEBI" id="CHEBI:29035"/>
    </cofactor>
</comment>
<dbReference type="SMART" id="SM00471">
    <property type="entry name" value="HDc"/>
    <property type="match status" value="1"/>
</dbReference>
<feature type="compositionally biased region" description="Basic and acidic residues" evidence="13">
    <location>
        <begin position="255"/>
        <end position="269"/>
    </location>
</feature>
<evidence type="ECO:0000256" key="1">
    <source>
        <dbReference type="ARBA" id="ARBA00001638"/>
    </source>
</evidence>
<dbReference type="PANTHER" id="PTHR11845">
    <property type="entry name" value="5'-DEOXYNUCLEOTIDASE HDDC2"/>
    <property type="match status" value="1"/>
</dbReference>
<feature type="region of interest" description="Disordered" evidence="13">
    <location>
        <begin position="255"/>
        <end position="285"/>
    </location>
</feature>
<keyword evidence="10" id="KW-0378">Hydrolase</keyword>
<evidence type="ECO:0000256" key="6">
    <source>
        <dbReference type="ARBA" id="ARBA00009999"/>
    </source>
</evidence>
<comment type="cofactor">
    <cofactor evidence="4">
        <name>Mg(2+)</name>
        <dbReference type="ChEBI" id="CHEBI:18420"/>
    </cofactor>
</comment>
<reference evidence="15" key="1">
    <citation type="submission" date="2022-12" db="EMBL/GenBank/DDBJ databases">
        <authorList>
            <person name="Brejova B."/>
        </authorList>
    </citation>
    <scope>NUCLEOTIDE SEQUENCE</scope>
</reference>
<organism evidence="15 16">
    <name type="scientific">Candida verbasci</name>
    <dbReference type="NCBI Taxonomy" id="1227364"/>
    <lineage>
        <taxon>Eukaryota</taxon>
        <taxon>Fungi</taxon>
        <taxon>Dikarya</taxon>
        <taxon>Ascomycota</taxon>
        <taxon>Saccharomycotina</taxon>
        <taxon>Pichiomycetes</taxon>
        <taxon>Debaryomycetaceae</taxon>
        <taxon>Candida/Lodderomyces clade</taxon>
        <taxon>Candida</taxon>
    </lineage>
</organism>
<evidence type="ECO:0000313" key="15">
    <source>
        <dbReference type="EMBL" id="CAI5755664.1"/>
    </source>
</evidence>
<keyword evidence="11" id="KW-0460">Magnesium</keyword>
<dbReference type="Proteomes" id="UP001152885">
    <property type="component" value="Unassembled WGS sequence"/>
</dbReference>
<evidence type="ECO:0000256" key="5">
    <source>
        <dbReference type="ARBA" id="ARBA00004074"/>
    </source>
</evidence>
<dbReference type="OrthoDB" id="10254258at2759"/>
<name>A0A9W4TRS9_9ASCO</name>
<evidence type="ECO:0000256" key="2">
    <source>
        <dbReference type="ARBA" id="ARBA00001936"/>
    </source>
</evidence>
<evidence type="ECO:0000313" key="16">
    <source>
        <dbReference type="Proteomes" id="UP001152885"/>
    </source>
</evidence>
<keyword evidence="12" id="KW-0170">Cobalt</keyword>
<comment type="similarity">
    <text evidence="6">Belongs to the HDDC2 family.</text>
</comment>
<feature type="domain" description="HD" evidence="14">
    <location>
        <begin position="100"/>
        <end position="204"/>
    </location>
</feature>
<dbReference type="EC" id="3.1.3.89" evidence="8"/>
<comment type="caution">
    <text evidence="15">The sequence shown here is derived from an EMBL/GenBank/DDBJ whole genome shotgun (WGS) entry which is preliminary data.</text>
</comment>
<dbReference type="PROSITE" id="PS51831">
    <property type="entry name" value="HD"/>
    <property type="match status" value="1"/>
</dbReference>
<dbReference type="GO" id="GO:0046872">
    <property type="term" value="F:metal ion binding"/>
    <property type="evidence" value="ECO:0007669"/>
    <property type="project" value="UniProtKB-KW"/>
</dbReference>
<dbReference type="InterPro" id="IPR039356">
    <property type="entry name" value="YfbR/HDDC2"/>
</dbReference>
<evidence type="ECO:0000259" key="14">
    <source>
        <dbReference type="PROSITE" id="PS51831"/>
    </source>
</evidence>
<dbReference type="GO" id="GO:0002953">
    <property type="term" value="F:5'-deoxynucleotidase activity"/>
    <property type="evidence" value="ECO:0007669"/>
    <property type="project" value="UniProtKB-EC"/>
</dbReference>
<comment type="catalytic activity">
    <reaction evidence="1">
        <text>a 2'-deoxyribonucleoside 5'-phosphate + H2O = a 2'-deoxyribonucleoside + phosphate</text>
        <dbReference type="Rhea" id="RHEA:36167"/>
        <dbReference type="ChEBI" id="CHEBI:15377"/>
        <dbReference type="ChEBI" id="CHEBI:18274"/>
        <dbReference type="ChEBI" id="CHEBI:43474"/>
        <dbReference type="ChEBI" id="CHEBI:65317"/>
        <dbReference type="EC" id="3.1.3.89"/>
    </reaction>
</comment>
<evidence type="ECO:0000256" key="10">
    <source>
        <dbReference type="ARBA" id="ARBA00022801"/>
    </source>
</evidence>
<dbReference type="Pfam" id="PF13023">
    <property type="entry name" value="HD_3"/>
    <property type="match status" value="1"/>
</dbReference>
<dbReference type="GO" id="GO:0005737">
    <property type="term" value="C:cytoplasm"/>
    <property type="evidence" value="ECO:0007669"/>
    <property type="project" value="TreeGrafter"/>
</dbReference>
<evidence type="ECO:0000256" key="4">
    <source>
        <dbReference type="ARBA" id="ARBA00001946"/>
    </source>
</evidence>
<evidence type="ECO:0000256" key="11">
    <source>
        <dbReference type="ARBA" id="ARBA00022842"/>
    </source>
</evidence>
<dbReference type="SUPFAM" id="SSF109604">
    <property type="entry name" value="HD-domain/PDEase-like"/>
    <property type="match status" value="1"/>
</dbReference>
<dbReference type="PANTHER" id="PTHR11845:SF13">
    <property type="entry name" value="5'-DEOXYNUCLEOTIDASE HDDC2"/>
    <property type="match status" value="1"/>
</dbReference>
<dbReference type="AlphaFoldDB" id="A0A9W4TRS9"/>
<dbReference type="GO" id="GO:0009159">
    <property type="term" value="P:deoxyribonucleoside monophosphate catabolic process"/>
    <property type="evidence" value="ECO:0007669"/>
    <property type="project" value="UniProtKB-ARBA"/>
</dbReference>
<evidence type="ECO:0000256" key="7">
    <source>
        <dbReference type="ARBA" id="ARBA00011738"/>
    </source>
</evidence>
<dbReference type="FunFam" id="1.10.3210.10:FF:000011">
    <property type="entry name" value="HD domain-containing protein 2"/>
    <property type="match status" value="1"/>
</dbReference>
<evidence type="ECO:0000256" key="8">
    <source>
        <dbReference type="ARBA" id="ARBA00012964"/>
    </source>
</evidence>
<dbReference type="EMBL" id="CANTUO010000001">
    <property type="protein sequence ID" value="CAI5755664.1"/>
    <property type="molecule type" value="Genomic_DNA"/>
</dbReference>
<keyword evidence="9" id="KW-0479">Metal-binding</keyword>
<dbReference type="Gene3D" id="1.10.3210.10">
    <property type="entry name" value="Hypothetical protein af1432"/>
    <property type="match status" value="1"/>
</dbReference>
<comment type="subunit">
    <text evidence="7">Homodimer.</text>
</comment>
<evidence type="ECO:0000256" key="3">
    <source>
        <dbReference type="ARBA" id="ARBA00001941"/>
    </source>
</evidence>
<keyword evidence="16" id="KW-1185">Reference proteome</keyword>
<feature type="compositionally biased region" description="Polar residues" evidence="13">
    <location>
        <begin position="270"/>
        <end position="285"/>
    </location>
</feature>
<evidence type="ECO:0000256" key="12">
    <source>
        <dbReference type="ARBA" id="ARBA00023285"/>
    </source>
</evidence>
<dbReference type="InterPro" id="IPR003607">
    <property type="entry name" value="HD/PDEase_dom"/>
</dbReference>
<evidence type="ECO:0000256" key="13">
    <source>
        <dbReference type="SAM" id="MobiDB-lite"/>
    </source>
</evidence>
<accession>A0A9W4TRS9</accession>